<proteinExistence type="predicted"/>
<dbReference type="Proteomes" id="UP000275676">
    <property type="component" value="Chromosome"/>
</dbReference>
<dbReference type="Pfam" id="PF03237">
    <property type="entry name" value="Terminase_6N"/>
    <property type="match status" value="1"/>
</dbReference>
<dbReference type="EMBL" id="LR134156">
    <property type="protein sequence ID" value="VEA74636.1"/>
    <property type="molecule type" value="Genomic_DNA"/>
</dbReference>
<keyword evidence="1" id="KW-1188">Viral release from host cell</keyword>
<organism evidence="5 6">
    <name type="scientific">Salmonella enterica subsp. arizonae</name>
    <dbReference type="NCBI Taxonomy" id="59203"/>
    <lineage>
        <taxon>Bacteria</taxon>
        <taxon>Pseudomonadati</taxon>
        <taxon>Pseudomonadota</taxon>
        <taxon>Gammaproteobacteria</taxon>
        <taxon>Enterobacterales</taxon>
        <taxon>Enterobacteriaceae</taxon>
        <taxon>Salmonella</taxon>
    </lineage>
</organism>
<dbReference type="InterPro" id="IPR027417">
    <property type="entry name" value="P-loop_NTPase"/>
</dbReference>
<protein>
    <submittedName>
        <fullName evidence="5">Phage terminase ATPase subunit</fullName>
    </submittedName>
</protein>
<dbReference type="AlphaFoldDB" id="A0A3S4G3L5"/>
<evidence type="ECO:0000259" key="4">
    <source>
        <dbReference type="Pfam" id="PF17289"/>
    </source>
</evidence>
<feature type="domain" description="Terminase large subunit gp17-like C-terminal" evidence="4">
    <location>
        <begin position="428"/>
        <end position="595"/>
    </location>
</feature>
<sequence length="614" mass="70298">MALYDGRMKYAEEVRDAARALYLKFNTPKEIAASLGLPVRTVYNWAIRGKWNEMLPAESVEVAIARRVERLTTKDGKNELELEELRFLVSQHVKLMAQKNKHAERMEEIRAMVNTGVAANDGWKGGSEEGDGEGGKKRKRPRKNDVSGLTKEIFDEKAAGHLFEYQQYVREYSDELFRFILKGRQEGFTYYFAWEGLEKAVLTGKNQIFFSASKPQAEVFRFYILSIAQQFFGIELKGNPIRLSNGAILRFLATNPNTAQSYSGDLYGDEVFWIPKFSRLHEVASAMATHDEFRITYFSTPSAKTHQAYRLWTGDEWKGDDPKRKAAEFPTNKELRKGGQVCPDGIWRYVITMEDACAKGLSAKVDIEKLRNRYSATAFGMLYMCEFTDSRDAVFKFSDLEKCEVEFGIWQDFDPSALRPFGNREVWGGFDPSRTGDNSTFVIVAPPVDPKEKFRVLAVYQWVGLNFTWQVKQIEELMKRYRFTHIGVDITGIGRGVHDQLIRSAPREVMGINYSVDSKNKLVLKMIDLIERRRIQWVKDAVDEVTKERADIPLAFMAIRRVMTASQNAMTFAAERSETTGHADVFFAISHAVCNEPLDYEYDRPSVWAFGKAA</sequence>
<accession>A0A3S4G3L5</accession>
<reference evidence="5 6" key="1">
    <citation type="submission" date="2018-12" db="EMBL/GenBank/DDBJ databases">
        <authorList>
            <consortium name="Pathogen Informatics"/>
        </authorList>
    </citation>
    <scope>NUCLEOTIDE SEQUENCE [LARGE SCALE GENOMIC DNA]</scope>
    <source>
        <strain evidence="5 6">NCTC10047</strain>
    </source>
</reference>
<evidence type="ECO:0000256" key="1">
    <source>
        <dbReference type="ARBA" id="ARBA00022612"/>
    </source>
</evidence>
<dbReference type="InterPro" id="IPR010332">
    <property type="entry name" value="ATPase_terminase-su_N"/>
</dbReference>
<feature type="region of interest" description="Disordered" evidence="2">
    <location>
        <begin position="120"/>
        <end position="144"/>
    </location>
</feature>
<dbReference type="InterPro" id="IPR035421">
    <property type="entry name" value="Terminase_6C"/>
</dbReference>
<evidence type="ECO:0000256" key="2">
    <source>
        <dbReference type="SAM" id="MobiDB-lite"/>
    </source>
</evidence>
<evidence type="ECO:0000313" key="6">
    <source>
        <dbReference type="Proteomes" id="UP000275676"/>
    </source>
</evidence>
<evidence type="ECO:0000259" key="3">
    <source>
        <dbReference type="Pfam" id="PF06056"/>
    </source>
</evidence>
<name>A0A3S4G3L5_SALER</name>
<feature type="domain" description="Terminase ATPase subunit N-terminal" evidence="3">
    <location>
        <begin position="13"/>
        <end position="67"/>
    </location>
</feature>
<dbReference type="Pfam" id="PF17289">
    <property type="entry name" value="Terminase_6C"/>
    <property type="match status" value="1"/>
</dbReference>
<dbReference type="Pfam" id="PF06056">
    <property type="entry name" value="Terminase_5"/>
    <property type="match status" value="1"/>
</dbReference>
<dbReference type="Gene3D" id="3.30.420.240">
    <property type="match status" value="1"/>
</dbReference>
<evidence type="ECO:0000313" key="5">
    <source>
        <dbReference type="EMBL" id="VEA74636.1"/>
    </source>
</evidence>
<gene>
    <name evidence="5" type="ORF">NCTC10047_00425</name>
</gene>
<dbReference type="Gene3D" id="3.40.50.300">
    <property type="entry name" value="P-loop containing nucleotide triphosphate hydrolases"/>
    <property type="match status" value="1"/>
</dbReference>